<reference evidence="1 2" key="1">
    <citation type="journal article" date="2014" name="Am. J. Bot.">
        <title>Genome assembly and annotation for red clover (Trifolium pratense; Fabaceae).</title>
        <authorList>
            <person name="Istvanek J."/>
            <person name="Jaros M."/>
            <person name="Krenek A."/>
            <person name="Repkova J."/>
        </authorList>
    </citation>
    <scope>NUCLEOTIDE SEQUENCE [LARGE SCALE GENOMIC DNA]</scope>
    <source>
        <strain evidence="2">cv. Tatra</strain>
        <tissue evidence="1">Young leaves</tissue>
    </source>
</reference>
<comment type="caution">
    <text evidence="1">The sequence shown here is derived from an EMBL/GenBank/DDBJ whole genome shotgun (WGS) entry which is preliminary data.</text>
</comment>
<evidence type="ECO:0000313" key="2">
    <source>
        <dbReference type="Proteomes" id="UP000236291"/>
    </source>
</evidence>
<dbReference type="EMBL" id="ASHM01192447">
    <property type="protein sequence ID" value="PNX66344.1"/>
    <property type="molecule type" value="Genomic_DNA"/>
</dbReference>
<organism evidence="1 2">
    <name type="scientific">Trifolium pratense</name>
    <name type="common">Red clover</name>
    <dbReference type="NCBI Taxonomy" id="57577"/>
    <lineage>
        <taxon>Eukaryota</taxon>
        <taxon>Viridiplantae</taxon>
        <taxon>Streptophyta</taxon>
        <taxon>Embryophyta</taxon>
        <taxon>Tracheophyta</taxon>
        <taxon>Spermatophyta</taxon>
        <taxon>Magnoliopsida</taxon>
        <taxon>eudicotyledons</taxon>
        <taxon>Gunneridae</taxon>
        <taxon>Pentapetalae</taxon>
        <taxon>rosids</taxon>
        <taxon>fabids</taxon>
        <taxon>Fabales</taxon>
        <taxon>Fabaceae</taxon>
        <taxon>Papilionoideae</taxon>
        <taxon>50 kb inversion clade</taxon>
        <taxon>NPAAA clade</taxon>
        <taxon>Hologalegina</taxon>
        <taxon>IRL clade</taxon>
        <taxon>Trifolieae</taxon>
        <taxon>Trifolium</taxon>
    </lineage>
</organism>
<gene>
    <name evidence="1" type="ORF">L195_g063018</name>
</gene>
<sequence>AVVDDTVVEIVHVSSSKVVGSDTLPPLTKVVVESPKGTSHKSNVISDVETSWTNPLVLLKPVLQFLKLMLIWF</sequence>
<protein>
    <submittedName>
        <fullName evidence="1">Uncharacterized protein</fullName>
    </submittedName>
</protein>
<proteinExistence type="predicted"/>
<dbReference type="AlphaFoldDB" id="A0A2K3KJ77"/>
<accession>A0A2K3KJ77</accession>
<evidence type="ECO:0000313" key="1">
    <source>
        <dbReference type="EMBL" id="PNX66344.1"/>
    </source>
</evidence>
<name>A0A2K3KJ77_TRIPR</name>
<reference evidence="1 2" key="2">
    <citation type="journal article" date="2017" name="Front. Plant Sci.">
        <title>Gene Classification and Mining of Molecular Markers Useful in Red Clover (Trifolium pratense) Breeding.</title>
        <authorList>
            <person name="Istvanek J."/>
            <person name="Dluhosova J."/>
            <person name="Dluhos P."/>
            <person name="Patkova L."/>
            <person name="Nedelnik J."/>
            <person name="Repkova J."/>
        </authorList>
    </citation>
    <scope>NUCLEOTIDE SEQUENCE [LARGE SCALE GENOMIC DNA]</scope>
    <source>
        <strain evidence="2">cv. Tatra</strain>
        <tissue evidence="1">Young leaves</tissue>
    </source>
</reference>
<feature type="non-terminal residue" evidence="1">
    <location>
        <position position="1"/>
    </location>
</feature>
<dbReference type="Proteomes" id="UP000236291">
    <property type="component" value="Unassembled WGS sequence"/>
</dbReference>